<evidence type="ECO:0000313" key="2">
    <source>
        <dbReference type="Proteomes" id="UP001054252"/>
    </source>
</evidence>
<gene>
    <name evidence="1" type="ORF">SLEP1_g44398</name>
</gene>
<organism evidence="1 2">
    <name type="scientific">Rubroshorea leprosula</name>
    <dbReference type="NCBI Taxonomy" id="152421"/>
    <lineage>
        <taxon>Eukaryota</taxon>
        <taxon>Viridiplantae</taxon>
        <taxon>Streptophyta</taxon>
        <taxon>Embryophyta</taxon>
        <taxon>Tracheophyta</taxon>
        <taxon>Spermatophyta</taxon>
        <taxon>Magnoliopsida</taxon>
        <taxon>eudicotyledons</taxon>
        <taxon>Gunneridae</taxon>
        <taxon>Pentapetalae</taxon>
        <taxon>rosids</taxon>
        <taxon>malvids</taxon>
        <taxon>Malvales</taxon>
        <taxon>Dipterocarpaceae</taxon>
        <taxon>Rubroshorea</taxon>
    </lineage>
</organism>
<name>A0AAV5LG22_9ROSI</name>
<dbReference type="EMBL" id="BPVZ01000115">
    <property type="protein sequence ID" value="GKV36250.1"/>
    <property type="molecule type" value="Genomic_DNA"/>
</dbReference>
<sequence length="99" mass="11037">MVQNQPPTLEIMHATEEESTLLSQGDEVAEIEETIKELYSSARKLFSEMPELFGLKATPISRSLTVGFHKFKGVGGDFGELWYGYTQPLVIKDSVAIDD</sequence>
<dbReference type="AlphaFoldDB" id="A0AAV5LG22"/>
<dbReference type="Proteomes" id="UP001054252">
    <property type="component" value="Unassembled WGS sequence"/>
</dbReference>
<reference evidence="1 2" key="1">
    <citation type="journal article" date="2021" name="Commun. Biol.">
        <title>The genome of Shorea leprosula (Dipterocarpaceae) highlights the ecological relevance of drought in aseasonal tropical rainforests.</title>
        <authorList>
            <person name="Ng K.K.S."/>
            <person name="Kobayashi M.J."/>
            <person name="Fawcett J.A."/>
            <person name="Hatakeyama M."/>
            <person name="Paape T."/>
            <person name="Ng C.H."/>
            <person name="Ang C.C."/>
            <person name="Tnah L.H."/>
            <person name="Lee C.T."/>
            <person name="Nishiyama T."/>
            <person name="Sese J."/>
            <person name="O'Brien M.J."/>
            <person name="Copetti D."/>
            <person name="Mohd Noor M.I."/>
            <person name="Ong R.C."/>
            <person name="Putra M."/>
            <person name="Sireger I.Z."/>
            <person name="Indrioko S."/>
            <person name="Kosugi Y."/>
            <person name="Izuno A."/>
            <person name="Isagi Y."/>
            <person name="Lee S.L."/>
            <person name="Shimizu K.K."/>
        </authorList>
    </citation>
    <scope>NUCLEOTIDE SEQUENCE [LARGE SCALE GENOMIC DNA]</scope>
    <source>
        <strain evidence="1">214</strain>
    </source>
</reference>
<accession>A0AAV5LG22</accession>
<comment type="caution">
    <text evidence="1">The sequence shown here is derived from an EMBL/GenBank/DDBJ whole genome shotgun (WGS) entry which is preliminary data.</text>
</comment>
<proteinExistence type="predicted"/>
<keyword evidence="2" id="KW-1185">Reference proteome</keyword>
<protein>
    <submittedName>
        <fullName evidence="1">Uncharacterized protein</fullName>
    </submittedName>
</protein>
<evidence type="ECO:0000313" key="1">
    <source>
        <dbReference type="EMBL" id="GKV36250.1"/>
    </source>
</evidence>